<dbReference type="PANTHER" id="PTHR47505">
    <property type="entry name" value="DNA UTILIZATION PROTEIN YHGH"/>
    <property type="match status" value="1"/>
</dbReference>
<evidence type="ECO:0000313" key="4">
    <source>
        <dbReference type="Proteomes" id="UP000181936"/>
    </source>
</evidence>
<dbReference type="Proteomes" id="UP000181936">
    <property type="component" value="Chromosome"/>
</dbReference>
<proteinExistence type="inferred from homology"/>
<dbReference type="EMBL" id="CP016020">
    <property type="protein sequence ID" value="APH06915.1"/>
    <property type="molecule type" value="Genomic_DNA"/>
</dbReference>
<feature type="domain" description="Phosphoribosyltransferase" evidence="2">
    <location>
        <begin position="142"/>
        <end position="227"/>
    </location>
</feature>
<gene>
    <name evidence="3" type="ORF">A9C19_01720</name>
</gene>
<keyword evidence="4" id="KW-1185">Reference proteome</keyword>
<dbReference type="InterPro" id="IPR029057">
    <property type="entry name" value="PRTase-like"/>
</dbReference>
<dbReference type="CDD" id="cd06223">
    <property type="entry name" value="PRTases_typeI"/>
    <property type="match status" value="1"/>
</dbReference>
<organism evidence="3 4">
    <name type="scientific">Bacillus weihaiensis</name>
    <dbReference type="NCBI Taxonomy" id="1547283"/>
    <lineage>
        <taxon>Bacteria</taxon>
        <taxon>Bacillati</taxon>
        <taxon>Bacillota</taxon>
        <taxon>Bacilli</taxon>
        <taxon>Bacillales</taxon>
        <taxon>Bacillaceae</taxon>
        <taxon>Bacillus</taxon>
    </lineage>
</organism>
<comment type="similarity">
    <text evidence="1">Belongs to the ComF/GntX family.</text>
</comment>
<reference evidence="3 4" key="1">
    <citation type="journal article" date="2016" name="Sci. Rep.">
        <title>Complete genome sequence and transcriptomic analysis of a novel marine strain Bacillus weihaiensis reveals the mechanism of brown algae degradation.</title>
        <authorList>
            <person name="Zhu Y."/>
            <person name="Chen P."/>
            <person name="Bao Y."/>
            <person name="Men Y."/>
            <person name="Zeng Y."/>
            <person name="Yang J."/>
            <person name="Sun J."/>
            <person name="Sun Y."/>
        </authorList>
    </citation>
    <scope>NUCLEOTIDE SEQUENCE [LARGE SCALE GENOMIC DNA]</scope>
    <source>
        <strain evidence="3 4">Alg07</strain>
    </source>
</reference>
<dbReference type="InterPro" id="IPR000836">
    <property type="entry name" value="PRTase_dom"/>
</dbReference>
<dbReference type="SUPFAM" id="SSF53271">
    <property type="entry name" value="PRTase-like"/>
    <property type="match status" value="1"/>
</dbReference>
<dbReference type="Pfam" id="PF00156">
    <property type="entry name" value="Pribosyltran"/>
    <property type="match status" value="1"/>
</dbReference>
<sequence length="229" mass="26492">MHCLICHDHLSNKMSWTSLLLSSKKPICDTCTESLSKITGPTCPSCSRPQVTTTLCLDCMKWNDHPVWKQQLDKNISIYSYTDFMKEVLAAFKFRGDAELVTIFHKEFMDMYQRRYEKEKLDYAVPIPLSMERLYDRGFNQSQLLANCLPLPQVDILKRIHLEKQSKKTRQQRIAAENMFSIKDPALIRDKKVLLVDDLYTTGTTLRHAAKVLNENGAKLVFSLTLIRS</sequence>
<evidence type="ECO:0000256" key="1">
    <source>
        <dbReference type="ARBA" id="ARBA00008007"/>
    </source>
</evidence>
<dbReference type="PANTHER" id="PTHR47505:SF1">
    <property type="entry name" value="DNA UTILIZATION PROTEIN YHGH"/>
    <property type="match status" value="1"/>
</dbReference>
<protein>
    <recommendedName>
        <fullName evidence="2">Phosphoribosyltransferase domain-containing protein</fullName>
    </recommendedName>
</protein>
<accession>A0A1L3MX45</accession>
<dbReference type="KEGG" id="bwh:A9C19_01720"/>
<dbReference type="Gene3D" id="3.40.50.2020">
    <property type="match status" value="1"/>
</dbReference>
<evidence type="ECO:0000259" key="2">
    <source>
        <dbReference type="Pfam" id="PF00156"/>
    </source>
</evidence>
<evidence type="ECO:0000313" key="3">
    <source>
        <dbReference type="EMBL" id="APH06915.1"/>
    </source>
</evidence>
<dbReference type="STRING" id="1547283.A9C19_01720"/>
<dbReference type="InterPro" id="IPR051910">
    <property type="entry name" value="ComF/GntX_DNA_util-trans"/>
</dbReference>
<name>A0A1L3MX45_9BACI</name>
<dbReference type="AlphaFoldDB" id="A0A1L3MX45"/>